<accession>A0AAD3HLU1</accession>
<dbReference type="GO" id="GO:0006886">
    <property type="term" value="P:intracellular protein transport"/>
    <property type="evidence" value="ECO:0007669"/>
    <property type="project" value="InterPro"/>
</dbReference>
<keyword evidence="2" id="KW-1185">Reference proteome</keyword>
<comment type="caution">
    <text evidence="1">The sequence shown here is derived from an EMBL/GenBank/DDBJ whole genome shotgun (WGS) entry which is preliminary data.</text>
</comment>
<dbReference type="InterPro" id="IPR036266">
    <property type="entry name" value="SecA_Wing/Scaffold_sf"/>
</dbReference>
<dbReference type="GO" id="GO:0005524">
    <property type="term" value="F:ATP binding"/>
    <property type="evidence" value="ECO:0007669"/>
    <property type="project" value="InterPro"/>
</dbReference>
<name>A0AAD3HLU1_9CHLO</name>
<dbReference type="Gene3D" id="1.10.3060.10">
    <property type="entry name" value="Helical scaffold and wing domains of SecA"/>
    <property type="match status" value="1"/>
</dbReference>
<dbReference type="SUPFAM" id="SSF81886">
    <property type="entry name" value="Helical scaffold and wing domains of SecA"/>
    <property type="match status" value="1"/>
</dbReference>
<feature type="non-terminal residue" evidence="1">
    <location>
        <position position="118"/>
    </location>
</feature>
<organism evidence="1 2">
    <name type="scientific">Astrephomene gubernaculifera</name>
    <dbReference type="NCBI Taxonomy" id="47775"/>
    <lineage>
        <taxon>Eukaryota</taxon>
        <taxon>Viridiplantae</taxon>
        <taxon>Chlorophyta</taxon>
        <taxon>core chlorophytes</taxon>
        <taxon>Chlorophyceae</taxon>
        <taxon>CS clade</taxon>
        <taxon>Chlamydomonadales</taxon>
        <taxon>Astrephomenaceae</taxon>
        <taxon>Astrephomene</taxon>
    </lineage>
</organism>
<dbReference type="EMBL" id="BMAR01000009">
    <property type="protein sequence ID" value="GFR45080.1"/>
    <property type="molecule type" value="Genomic_DNA"/>
</dbReference>
<proteinExistence type="predicted"/>
<protein>
    <submittedName>
        <fullName evidence="1">Uncharacterized protein</fullName>
    </submittedName>
</protein>
<dbReference type="PANTHER" id="PTHR30612:SF11">
    <property type="entry name" value="PROTEIN TRANSLOCASE SUBUNIT SECA2, CHLOROPLASTIC"/>
    <property type="match status" value="1"/>
</dbReference>
<dbReference type="AlphaFoldDB" id="A0AAD3HLU1"/>
<reference evidence="1 2" key="1">
    <citation type="journal article" date="2021" name="Sci. Rep.">
        <title>Genome sequencing of the multicellular alga Astrephomene provides insights into convergent evolution of germ-soma differentiation.</title>
        <authorList>
            <person name="Yamashita S."/>
            <person name="Yamamoto K."/>
            <person name="Matsuzaki R."/>
            <person name="Suzuki S."/>
            <person name="Yamaguchi H."/>
            <person name="Hirooka S."/>
            <person name="Minakuchi Y."/>
            <person name="Miyagishima S."/>
            <person name="Kawachi M."/>
            <person name="Toyoda A."/>
            <person name="Nozaki H."/>
        </authorList>
    </citation>
    <scope>NUCLEOTIDE SEQUENCE [LARGE SCALE GENOMIC DNA]</scope>
    <source>
        <strain evidence="1 2">NIES-4017</strain>
    </source>
</reference>
<dbReference type="GO" id="GO:0009941">
    <property type="term" value="C:chloroplast envelope"/>
    <property type="evidence" value="ECO:0007669"/>
    <property type="project" value="TreeGrafter"/>
</dbReference>
<feature type="non-terminal residue" evidence="1">
    <location>
        <position position="1"/>
    </location>
</feature>
<dbReference type="PANTHER" id="PTHR30612">
    <property type="entry name" value="SECA INNER MEMBRANE COMPONENT OF SEC PROTEIN SECRETION SYSTEM"/>
    <property type="match status" value="1"/>
</dbReference>
<dbReference type="GO" id="GO:0006605">
    <property type="term" value="P:protein targeting"/>
    <property type="evidence" value="ECO:0007669"/>
    <property type="project" value="InterPro"/>
</dbReference>
<evidence type="ECO:0000313" key="1">
    <source>
        <dbReference type="EMBL" id="GFR45080.1"/>
    </source>
</evidence>
<evidence type="ECO:0000313" key="2">
    <source>
        <dbReference type="Proteomes" id="UP001054857"/>
    </source>
</evidence>
<dbReference type="InterPro" id="IPR000185">
    <property type="entry name" value="SecA"/>
</dbReference>
<sequence length="118" mass="13315">RAGRQGDPGETLLLLDCADPLMAVFGLDKVSVWLNSVSNGLQVAPDYVDGPPVELLLRSVVRFQESAFQSMRLESKKYDGVMEEYRSNLYTLRRLVLCGGDMQRAQIAYVLIQRYVDE</sequence>
<dbReference type="Proteomes" id="UP001054857">
    <property type="component" value="Unassembled WGS sequence"/>
</dbReference>
<gene>
    <name evidence="1" type="ORF">Agub_g6455</name>
</gene>